<dbReference type="AlphaFoldDB" id="A0A0N1IJ16"/>
<dbReference type="Proteomes" id="UP000053268">
    <property type="component" value="Unassembled WGS sequence"/>
</dbReference>
<keyword evidence="1" id="KW-0547">Nucleotide-binding</keyword>
<gene>
    <name evidence="1" type="ORF">RR46_00089</name>
</gene>
<dbReference type="Gene3D" id="3.40.50.300">
    <property type="entry name" value="P-loop containing nucleotide triphosphate hydrolases"/>
    <property type="match status" value="1"/>
</dbReference>
<name>A0A0N1IJ16_PAPXU</name>
<dbReference type="STRING" id="66420.A0A0N1IJ16"/>
<evidence type="ECO:0000313" key="2">
    <source>
        <dbReference type="Proteomes" id="UP000053268"/>
    </source>
</evidence>
<keyword evidence="1" id="KW-0347">Helicase</keyword>
<organism evidence="1 2">
    <name type="scientific">Papilio xuthus</name>
    <name type="common">Asian swallowtail butterfly</name>
    <dbReference type="NCBI Taxonomy" id="66420"/>
    <lineage>
        <taxon>Eukaryota</taxon>
        <taxon>Metazoa</taxon>
        <taxon>Ecdysozoa</taxon>
        <taxon>Arthropoda</taxon>
        <taxon>Hexapoda</taxon>
        <taxon>Insecta</taxon>
        <taxon>Pterygota</taxon>
        <taxon>Neoptera</taxon>
        <taxon>Endopterygota</taxon>
        <taxon>Lepidoptera</taxon>
        <taxon>Glossata</taxon>
        <taxon>Ditrysia</taxon>
        <taxon>Papilionoidea</taxon>
        <taxon>Papilionidae</taxon>
        <taxon>Papilioninae</taxon>
        <taxon>Papilio</taxon>
    </lineage>
</organism>
<reference evidence="1 2" key="1">
    <citation type="journal article" date="2015" name="Nat. Commun.">
        <title>Outbred genome sequencing and CRISPR/Cas9 gene editing in butterflies.</title>
        <authorList>
            <person name="Li X."/>
            <person name="Fan D."/>
            <person name="Zhang W."/>
            <person name="Liu G."/>
            <person name="Zhang L."/>
            <person name="Zhao L."/>
            <person name="Fang X."/>
            <person name="Chen L."/>
            <person name="Dong Y."/>
            <person name="Chen Y."/>
            <person name="Ding Y."/>
            <person name="Zhao R."/>
            <person name="Feng M."/>
            <person name="Zhu Y."/>
            <person name="Feng Y."/>
            <person name="Jiang X."/>
            <person name="Zhu D."/>
            <person name="Xiang H."/>
            <person name="Feng X."/>
            <person name="Li S."/>
            <person name="Wang J."/>
            <person name="Zhang G."/>
            <person name="Kronforst M.R."/>
            <person name="Wang W."/>
        </authorList>
    </citation>
    <scope>NUCLEOTIDE SEQUENCE [LARGE SCALE GENOMIC DNA]</scope>
    <source>
        <strain evidence="1">Ya'a_city_454_Px</strain>
        <tissue evidence="1">Whole body</tissue>
    </source>
</reference>
<keyword evidence="1" id="KW-0378">Hydrolase</keyword>
<dbReference type="InterPro" id="IPR027417">
    <property type="entry name" value="P-loop_NTPase"/>
</dbReference>
<evidence type="ECO:0000313" key="1">
    <source>
        <dbReference type="EMBL" id="KPJ20618.1"/>
    </source>
</evidence>
<dbReference type="EMBL" id="LADI01005859">
    <property type="protein sequence ID" value="KPJ20618.1"/>
    <property type="molecule type" value="Genomic_DNA"/>
</dbReference>
<keyword evidence="1" id="KW-0067">ATP-binding</keyword>
<proteinExistence type="predicted"/>
<keyword evidence="2" id="KW-1185">Reference proteome</keyword>
<comment type="caution">
    <text evidence="1">The sequence shown here is derived from an EMBL/GenBank/DDBJ whole genome shotgun (WGS) entry which is preliminary data.</text>
</comment>
<protein>
    <submittedName>
        <fullName evidence="1">Putative ATP-dependent RNA helicase DHX35</fullName>
    </submittedName>
</protein>
<accession>A0A0N1IJ16</accession>
<dbReference type="GO" id="GO:0004386">
    <property type="term" value="F:helicase activity"/>
    <property type="evidence" value="ECO:0007669"/>
    <property type="project" value="UniProtKB-KW"/>
</dbReference>
<sequence length="82" mass="9610">MDAEFLRDFFNLSEKKEQDRKSTSVIMSMQGRTHPIDIFYVEEAVADYVKATIDTVIKIHENEPFGDILAFLTSQVRYIYKD</sequence>